<protein>
    <recommendedName>
        <fullName evidence="8">Peptidase S1 domain-containing protein</fullName>
    </recommendedName>
</protein>
<keyword evidence="10" id="KW-1185">Reference proteome</keyword>
<dbReference type="FunFam" id="2.40.10.10:FF:000077">
    <property type="entry name" value="Predicted protein"/>
    <property type="match status" value="1"/>
</dbReference>
<evidence type="ECO:0000256" key="1">
    <source>
        <dbReference type="ARBA" id="ARBA00007664"/>
    </source>
</evidence>
<dbReference type="GeneTree" id="ENSGT01020000230389"/>
<dbReference type="Pfam" id="PF00089">
    <property type="entry name" value="Trypsin"/>
    <property type="match status" value="1"/>
</dbReference>
<dbReference type="PROSITE" id="PS50240">
    <property type="entry name" value="TRYPSIN_DOM"/>
    <property type="match status" value="1"/>
</dbReference>
<evidence type="ECO:0000313" key="10">
    <source>
        <dbReference type="Proteomes" id="UP000694569"/>
    </source>
</evidence>
<dbReference type="GO" id="GO:0004252">
    <property type="term" value="F:serine-type endopeptidase activity"/>
    <property type="evidence" value="ECO:0007669"/>
    <property type="project" value="InterPro"/>
</dbReference>
<proteinExistence type="inferred from homology"/>
<keyword evidence="5" id="KW-1015">Disulfide bond</keyword>
<dbReference type="PROSITE" id="PS00135">
    <property type="entry name" value="TRYPSIN_SER"/>
    <property type="match status" value="1"/>
</dbReference>
<organism evidence="9 10">
    <name type="scientific">Leptobrachium leishanense</name>
    <name type="common">Leishan spiny toad</name>
    <dbReference type="NCBI Taxonomy" id="445787"/>
    <lineage>
        <taxon>Eukaryota</taxon>
        <taxon>Metazoa</taxon>
        <taxon>Chordata</taxon>
        <taxon>Craniata</taxon>
        <taxon>Vertebrata</taxon>
        <taxon>Euteleostomi</taxon>
        <taxon>Amphibia</taxon>
        <taxon>Batrachia</taxon>
        <taxon>Anura</taxon>
        <taxon>Pelobatoidea</taxon>
        <taxon>Megophryidae</taxon>
        <taxon>Leptobrachium</taxon>
    </lineage>
</organism>
<dbReference type="InterPro" id="IPR001254">
    <property type="entry name" value="Trypsin_dom"/>
</dbReference>
<keyword evidence="7" id="KW-0732">Signal</keyword>
<dbReference type="OrthoDB" id="10059102at2759"/>
<evidence type="ECO:0000256" key="4">
    <source>
        <dbReference type="ARBA" id="ARBA00022825"/>
    </source>
</evidence>
<feature type="domain" description="Peptidase S1" evidence="8">
    <location>
        <begin position="22"/>
        <end position="243"/>
    </location>
</feature>
<sequence>MIFVLVAALLGSAVTGQNIDRIVGGEECEPTSHPWQVALFYFDAFFCGGVLINECWALTAAHCNMTNIQVRLGAHNILIPGEYDQYTFAEDRFPHPDFNETTYDNDIMLLKLASPAVIGQYVQSILLPGVEVEEGTSCTTSGWGTTTSPMETYPDVLQCVNVMTMSDCQQYYPEDIITDNMLCAGILEGGRDACQGDSGGPLICDLVLHGITSWGHRPCAELNKPGIYTKVTRYMEWISQTIEAYSPACP</sequence>
<keyword evidence="2 6" id="KW-0645">Protease</keyword>
<evidence type="ECO:0000256" key="3">
    <source>
        <dbReference type="ARBA" id="ARBA00022801"/>
    </source>
</evidence>
<reference evidence="9" key="1">
    <citation type="submission" date="2025-08" db="UniProtKB">
        <authorList>
            <consortium name="Ensembl"/>
        </authorList>
    </citation>
    <scope>IDENTIFICATION</scope>
</reference>
<dbReference type="GO" id="GO:0005615">
    <property type="term" value="C:extracellular space"/>
    <property type="evidence" value="ECO:0007669"/>
    <property type="project" value="TreeGrafter"/>
</dbReference>
<dbReference type="Gene3D" id="2.40.10.10">
    <property type="entry name" value="Trypsin-like serine proteases"/>
    <property type="match status" value="2"/>
</dbReference>
<reference evidence="9" key="2">
    <citation type="submission" date="2025-09" db="UniProtKB">
        <authorList>
            <consortium name="Ensembl"/>
        </authorList>
    </citation>
    <scope>IDENTIFICATION</scope>
</reference>
<feature type="chain" id="PRO_5034607369" description="Peptidase S1 domain-containing protein" evidence="7">
    <location>
        <begin position="17"/>
        <end position="250"/>
    </location>
</feature>
<dbReference type="CDD" id="cd00190">
    <property type="entry name" value="Tryp_SPc"/>
    <property type="match status" value="1"/>
</dbReference>
<dbReference type="AlphaFoldDB" id="A0A8C5QCT2"/>
<dbReference type="PANTHER" id="PTHR24264">
    <property type="entry name" value="TRYPSIN-RELATED"/>
    <property type="match status" value="1"/>
</dbReference>
<dbReference type="GO" id="GO:0006508">
    <property type="term" value="P:proteolysis"/>
    <property type="evidence" value="ECO:0007669"/>
    <property type="project" value="UniProtKB-KW"/>
</dbReference>
<dbReference type="Proteomes" id="UP000694569">
    <property type="component" value="Unplaced"/>
</dbReference>
<dbReference type="SUPFAM" id="SSF50494">
    <property type="entry name" value="Trypsin-like serine proteases"/>
    <property type="match status" value="1"/>
</dbReference>
<feature type="signal peptide" evidence="7">
    <location>
        <begin position="1"/>
        <end position="16"/>
    </location>
</feature>
<name>A0A8C5QCT2_9ANUR</name>
<evidence type="ECO:0000256" key="5">
    <source>
        <dbReference type="ARBA" id="ARBA00023157"/>
    </source>
</evidence>
<dbReference type="InterPro" id="IPR033116">
    <property type="entry name" value="TRYPSIN_SER"/>
</dbReference>
<evidence type="ECO:0000256" key="6">
    <source>
        <dbReference type="RuleBase" id="RU363034"/>
    </source>
</evidence>
<accession>A0A8C5QCT2</accession>
<dbReference type="Ensembl" id="ENSLLET00000035991.1">
    <property type="protein sequence ID" value="ENSLLEP00000034672.1"/>
    <property type="gene ID" value="ENSLLEG00000021920.1"/>
</dbReference>
<dbReference type="PROSITE" id="PS00134">
    <property type="entry name" value="TRYPSIN_HIS"/>
    <property type="match status" value="1"/>
</dbReference>
<dbReference type="InterPro" id="IPR043504">
    <property type="entry name" value="Peptidase_S1_PA_chymotrypsin"/>
</dbReference>
<dbReference type="SMART" id="SM00020">
    <property type="entry name" value="Tryp_SPc"/>
    <property type="match status" value="1"/>
</dbReference>
<dbReference type="PRINTS" id="PR00722">
    <property type="entry name" value="CHYMOTRYPSIN"/>
</dbReference>
<comment type="similarity">
    <text evidence="1">Belongs to the peptidase S1 family.</text>
</comment>
<dbReference type="InterPro" id="IPR018114">
    <property type="entry name" value="TRYPSIN_HIS"/>
</dbReference>
<evidence type="ECO:0000256" key="7">
    <source>
        <dbReference type="SAM" id="SignalP"/>
    </source>
</evidence>
<evidence type="ECO:0000313" key="9">
    <source>
        <dbReference type="Ensembl" id="ENSLLEP00000034672.1"/>
    </source>
</evidence>
<dbReference type="InterPro" id="IPR009003">
    <property type="entry name" value="Peptidase_S1_PA"/>
</dbReference>
<dbReference type="PANTHER" id="PTHR24264:SF72">
    <property type="entry name" value="TRYPSIN"/>
    <property type="match status" value="1"/>
</dbReference>
<dbReference type="InterPro" id="IPR050127">
    <property type="entry name" value="Serine_Proteases_S1"/>
</dbReference>
<evidence type="ECO:0000256" key="2">
    <source>
        <dbReference type="ARBA" id="ARBA00022670"/>
    </source>
</evidence>
<keyword evidence="4 6" id="KW-0720">Serine protease</keyword>
<keyword evidence="3 6" id="KW-0378">Hydrolase</keyword>
<dbReference type="InterPro" id="IPR001314">
    <property type="entry name" value="Peptidase_S1A"/>
</dbReference>
<evidence type="ECO:0000259" key="8">
    <source>
        <dbReference type="PROSITE" id="PS50240"/>
    </source>
</evidence>